<protein>
    <submittedName>
        <fullName evidence="1">Uncharacterized protein</fullName>
    </submittedName>
</protein>
<proteinExistence type="predicted"/>
<evidence type="ECO:0000313" key="2">
    <source>
        <dbReference type="Proteomes" id="UP000586947"/>
    </source>
</evidence>
<name>A0A840VTC4_9ACTN</name>
<evidence type="ECO:0000313" key="1">
    <source>
        <dbReference type="EMBL" id="MBB5476268.1"/>
    </source>
</evidence>
<gene>
    <name evidence="1" type="ORF">HNR20_000773</name>
</gene>
<sequence>MDDLALGLRRLGAAETRQQLVDAVWNLRDSAYDSPQLWTALTPETLFQALAEELEQVPDDSGQPLVHVLASALEKVLGPRLPG</sequence>
<accession>A0A840VTC4</accession>
<keyword evidence="2" id="KW-1185">Reference proteome</keyword>
<reference evidence="1 2" key="1">
    <citation type="submission" date="2020-08" db="EMBL/GenBank/DDBJ databases">
        <title>Sequencing the genomes of 1000 actinobacteria strains.</title>
        <authorList>
            <person name="Klenk H.-P."/>
        </authorList>
    </citation>
    <scope>NUCLEOTIDE SEQUENCE [LARGE SCALE GENOMIC DNA]</scope>
    <source>
        <strain evidence="1 2">DSM 103125</strain>
    </source>
</reference>
<organism evidence="1 2">
    <name type="scientific">Micromonospora parathelypteridis</name>
    <dbReference type="NCBI Taxonomy" id="1839617"/>
    <lineage>
        <taxon>Bacteria</taxon>
        <taxon>Bacillati</taxon>
        <taxon>Actinomycetota</taxon>
        <taxon>Actinomycetes</taxon>
        <taxon>Micromonosporales</taxon>
        <taxon>Micromonosporaceae</taxon>
        <taxon>Micromonospora</taxon>
    </lineage>
</organism>
<dbReference type="AlphaFoldDB" id="A0A840VTC4"/>
<dbReference type="EMBL" id="JACHDP010000001">
    <property type="protein sequence ID" value="MBB5476268.1"/>
    <property type="molecule type" value="Genomic_DNA"/>
</dbReference>
<dbReference type="RefSeq" id="WP_184176563.1">
    <property type="nucleotide sequence ID" value="NZ_BMNF01000003.1"/>
</dbReference>
<dbReference type="Proteomes" id="UP000586947">
    <property type="component" value="Unassembled WGS sequence"/>
</dbReference>
<comment type="caution">
    <text evidence="1">The sequence shown here is derived from an EMBL/GenBank/DDBJ whole genome shotgun (WGS) entry which is preliminary data.</text>
</comment>